<keyword evidence="5" id="KW-0547">Nucleotide-binding</keyword>
<feature type="transmembrane region" description="Helical" evidence="9">
    <location>
        <begin position="40"/>
        <end position="64"/>
    </location>
</feature>
<dbReference type="OrthoDB" id="9771903at2"/>
<dbReference type="GO" id="GO:0005886">
    <property type="term" value="C:plasma membrane"/>
    <property type="evidence" value="ECO:0007669"/>
    <property type="project" value="UniProtKB-SubCell"/>
</dbReference>
<dbReference type="NCBIfam" id="TIGR02868">
    <property type="entry name" value="CydC"/>
    <property type="match status" value="1"/>
</dbReference>
<protein>
    <submittedName>
        <fullName evidence="12">ATP-binding cassette subfamily C protein CydC</fullName>
    </submittedName>
</protein>
<dbReference type="CDD" id="cd18585">
    <property type="entry name" value="ABC_6TM_CydC"/>
    <property type="match status" value="1"/>
</dbReference>
<dbReference type="InterPro" id="IPR017871">
    <property type="entry name" value="ABC_transporter-like_CS"/>
</dbReference>
<dbReference type="PANTHER" id="PTHR24221:SF653">
    <property type="entry name" value="TRANSPORT ATP-BINDING PROTEIN CYDC"/>
    <property type="match status" value="1"/>
</dbReference>
<evidence type="ECO:0000256" key="9">
    <source>
        <dbReference type="SAM" id="Phobius"/>
    </source>
</evidence>
<dbReference type="GO" id="GO:0140359">
    <property type="term" value="F:ABC-type transporter activity"/>
    <property type="evidence" value="ECO:0007669"/>
    <property type="project" value="InterPro"/>
</dbReference>
<keyword evidence="7 9" id="KW-1133">Transmembrane helix</keyword>
<feature type="transmembrane region" description="Helical" evidence="9">
    <location>
        <begin position="157"/>
        <end position="175"/>
    </location>
</feature>
<name>A0A4R1PYT2_9FIRM</name>
<dbReference type="PROSITE" id="PS50929">
    <property type="entry name" value="ABC_TM1F"/>
    <property type="match status" value="1"/>
</dbReference>
<dbReference type="InterPro" id="IPR036640">
    <property type="entry name" value="ABC1_TM_sf"/>
</dbReference>
<dbReference type="SMART" id="SM00382">
    <property type="entry name" value="AAA"/>
    <property type="match status" value="1"/>
</dbReference>
<feature type="transmembrane region" description="Helical" evidence="9">
    <location>
        <begin position="128"/>
        <end position="151"/>
    </location>
</feature>
<dbReference type="InterPro" id="IPR003593">
    <property type="entry name" value="AAA+_ATPase"/>
</dbReference>
<keyword evidence="3" id="KW-1003">Cell membrane</keyword>
<keyword evidence="6 12" id="KW-0067">ATP-binding</keyword>
<evidence type="ECO:0000256" key="6">
    <source>
        <dbReference type="ARBA" id="ARBA00022840"/>
    </source>
</evidence>
<dbReference type="GO" id="GO:0005524">
    <property type="term" value="F:ATP binding"/>
    <property type="evidence" value="ECO:0007669"/>
    <property type="project" value="UniProtKB-KW"/>
</dbReference>
<feature type="transmembrane region" description="Helical" evidence="9">
    <location>
        <begin position="248"/>
        <end position="267"/>
    </location>
</feature>
<dbReference type="FunFam" id="3.40.50.300:FF:000221">
    <property type="entry name" value="Multidrug ABC transporter ATP-binding protein"/>
    <property type="match status" value="1"/>
</dbReference>
<evidence type="ECO:0000256" key="3">
    <source>
        <dbReference type="ARBA" id="ARBA00022475"/>
    </source>
</evidence>
<evidence type="ECO:0000256" key="8">
    <source>
        <dbReference type="ARBA" id="ARBA00023136"/>
    </source>
</evidence>
<dbReference type="Pfam" id="PF00005">
    <property type="entry name" value="ABC_tran"/>
    <property type="match status" value="1"/>
</dbReference>
<dbReference type="InterPro" id="IPR027417">
    <property type="entry name" value="P-loop_NTPase"/>
</dbReference>
<dbReference type="Gene3D" id="3.40.50.300">
    <property type="entry name" value="P-loop containing nucleotide triphosphate hydrolases"/>
    <property type="match status" value="1"/>
</dbReference>
<gene>
    <name evidence="12" type="ORF">EV210_10479</name>
</gene>
<evidence type="ECO:0000313" key="12">
    <source>
        <dbReference type="EMBL" id="TCL38113.1"/>
    </source>
</evidence>
<feature type="domain" description="ABC transmembrane type-1" evidence="11">
    <location>
        <begin position="19"/>
        <end position="301"/>
    </location>
</feature>
<dbReference type="SUPFAM" id="SSF90123">
    <property type="entry name" value="ABC transporter transmembrane region"/>
    <property type="match status" value="1"/>
</dbReference>
<keyword evidence="4 9" id="KW-0812">Transmembrane</keyword>
<dbReference type="PROSITE" id="PS00211">
    <property type="entry name" value="ABC_TRANSPORTER_1"/>
    <property type="match status" value="1"/>
</dbReference>
<dbReference type="PROSITE" id="PS50893">
    <property type="entry name" value="ABC_TRANSPORTER_2"/>
    <property type="match status" value="1"/>
</dbReference>
<dbReference type="GO" id="GO:0045454">
    <property type="term" value="P:cell redox homeostasis"/>
    <property type="evidence" value="ECO:0007669"/>
    <property type="project" value="InterPro"/>
</dbReference>
<evidence type="ECO:0000256" key="4">
    <source>
        <dbReference type="ARBA" id="ARBA00022692"/>
    </source>
</evidence>
<dbReference type="Proteomes" id="UP000295063">
    <property type="component" value="Unassembled WGS sequence"/>
</dbReference>
<evidence type="ECO:0000313" key="13">
    <source>
        <dbReference type="Proteomes" id="UP000295063"/>
    </source>
</evidence>
<evidence type="ECO:0000256" key="1">
    <source>
        <dbReference type="ARBA" id="ARBA00004651"/>
    </source>
</evidence>
<dbReference type="InterPro" id="IPR011527">
    <property type="entry name" value="ABC1_TM_dom"/>
</dbReference>
<feature type="domain" description="ABC transporter" evidence="10">
    <location>
        <begin position="334"/>
        <end position="569"/>
    </location>
</feature>
<accession>A0A4R1PYT2</accession>
<comment type="caution">
    <text evidence="12">The sequence shown here is derived from an EMBL/GenBank/DDBJ whole genome shotgun (WGS) entry which is preliminary data.</text>
</comment>
<sequence length="574" mass="62247">MRLQGLLRIMKPALPAMSLAAICSILTVAANIGLLGTSALLIATAALHPPLAALAVAITGVRFFGISRAAFRYAERYLAHTATFHILCSLRVWFFACLEPLAPARLQPYKSGDLLSRLIADIDTLQYFYLRVIGPLLAAVVILLVMCWWLSAFAPALGMLLAAAFVLSGAAVPYCTRRAGRKISLALLAERAKLKTALVDTLEGIAELSAFGQTNHQADRLAATGRQLSFWQSRKAAYAAWTEGLNSLLVNGTVWCALVLIVPLVAAGKIDGVYLAVLLLAIQASFEAVLPLPAAVYYLEESRAAAERLFFLTETQPAAVGSSTAELVPERFDLTFSHLSFAYPGEAQCALWDICFSLPAGKRLAIVGASGAGKTTLVSLLLRFREYESGAIMLDRRDLRGFAPEEVRRRFAVVSQETHLFAASVGDNIRLARPEASLEEVRAAAQSAAIDDFIQTLPQGYDTLVGVNGKAISGGQRQRLSIARALLKNAPVLILDEPTAGLDAITAREVMAEVSRLMLGRTTILITHQLTGLQGMDEILVLDQGRIVERGTFRQLITKPGLFYRMWQLQQDIL</sequence>
<feature type="transmembrane region" description="Helical" evidence="9">
    <location>
        <begin position="12"/>
        <end position="34"/>
    </location>
</feature>
<keyword evidence="2" id="KW-0813">Transport</keyword>
<dbReference type="InterPro" id="IPR014223">
    <property type="entry name" value="ABC_CydC/D"/>
</dbReference>
<dbReference type="RefSeq" id="WP_132077592.1">
    <property type="nucleotide sequence ID" value="NZ_SLUI01000004.1"/>
</dbReference>
<proteinExistence type="predicted"/>
<dbReference type="PANTHER" id="PTHR24221">
    <property type="entry name" value="ATP-BINDING CASSETTE SUB-FAMILY B"/>
    <property type="match status" value="1"/>
</dbReference>
<organism evidence="12 13">
    <name type="scientific">Anaerospora hongkongensis</name>
    <dbReference type="NCBI Taxonomy" id="244830"/>
    <lineage>
        <taxon>Bacteria</taxon>
        <taxon>Bacillati</taxon>
        <taxon>Bacillota</taxon>
        <taxon>Negativicutes</taxon>
        <taxon>Selenomonadales</taxon>
        <taxon>Sporomusaceae</taxon>
        <taxon>Anaerospora</taxon>
    </lineage>
</organism>
<evidence type="ECO:0000256" key="2">
    <source>
        <dbReference type="ARBA" id="ARBA00022448"/>
    </source>
</evidence>
<dbReference type="InterPro" id="IPR003439">
    <property type="entry name" value="ABC_transporter-like_ATP-bd"/>
</dbReference>
<keyword evidence="8 9" id="KW-0472">Membrane</keyword>
<feature type="transmembrane region" description="Helical" evidence="9">
    <location>
        <begin position="273"/>
        <end position="299"/>
    </location>
</feature>
<dbReference type="Gene3D" id="1.20.1560.10">
    <property type="entry name" value="ABC transporter type 1, transmembrane domain"/>
    <property type="match status" value="1"/>
</dbReference>
<keyword evidence="13" id="KW-1185">Reference proteome</keyword>
<evidence type="ECO:0000256" key="5">
    <source>
        <dbReference type="ARBA" id="ARBA00022741"/>
    </source>
</evidence>
<evidence type="ECO:0000259" key="10">
    <source>
        <dbReference type="PROSITE" id="PS50893"/>
    </source>
</evidence>
<dbReference type="EMBL" id="SLUI01000004">
    <property type="protein sequence ID" value="TCL38113.1"/>
    <property type="molecule type" value="Genomic_DNA"/>
</dbReference>
<dbReference type="GO" id="GO:0034775">
    <property type="term" value="P:glutathione transmembrane transport"/>
    <property type="evidence" value="ECO:0007669"/>
    <property type="project" value="InterPro"/>
</dbReference>
<evidence type="ECO:0000259" key="11">
    <source>
        <dbReference type="PROSITE" id="PS50929"/>
    </source>
</evidence>
<dbReference type="GO" id="GO:0034040">
    <property type="term" value="F:ATPase-coupled lipid transmembrane transporter activity"/>
    <property type="evidence" value="ECO:0007669"/>
    <property type="project" value="TreeGrafter"/>
</dbReference>
<reference evidence="12 13" key="1">
    <citation type="submission" date="2019-03" db="EMBL/GenBank/DDBJ databases">
        <title>Genomic Encyclopedia of Type Strains, Phase IV (KMG-IV): sequencing the most valuable type-strain genomes for metagenomic binning, comparative biology and taxonomic classification.</title>
        <authorList>
            <person name="Goeker M."/>
        </authorList>
    </citation>
    <scope>NUCLEOTIDE SEQUENCE [LARGE SCALE GENOMIC DNA]</scope>
    <source>
        <strain evidence="12 13">DSM 15969</strain>
    </source>
</reference>
<evidence type="ECO:0000256" key="7">
    <source>
        <dbReference type="ARBA" id="ARBA00022989"/>
    </source>
</evidence>
<dbReference type="AlphaFoldDB" id="A0A4R1PYT2"/>
<dbReference type="SUPFAM" id="SSF52540">
    <property type="entry name" value="P-loop containing nucleoside triphosphate hydrolases"/>
    <property type="match status" value="1"/>
</dbReference>
<dbReference type="InterPro" id="IPR039421">
    <property type="entry name" value="Type_1_exporter"/>
</dbReference>
<dbReference type="GO" id="GO:0016887">
    <property type="term" value="F:ATP hydrolysis activity"/>
    <property type="evidence" value="ECO:0007669"/>
    <property type="project" value="InterPro"/>
</dbReference>
<comment type="subcellular location">
    <subcellularLocation>
        <location evidence="1">Cell membrane</location>
        <topology evidence="1">Multi-pass membrane protein</topology>
    </subcellularLocation>
</comment>
<dbReference type="Pfam" id="PF00664">
    <property type="entry name" value="ABC_membrane"/>
    <property type="match status" value="1"/>
</dbReference>